<feature type="compositionally biased region" description="Polar residues" evidence="1">
    <location>
        <begin position="126"/>
        <end position="137"/>
    </location>
</feature>
<feature type="compositionally biased region" description="Basic and acidic residues" evidence="1">
    <location>
        <begin position="167"/>
        <end position="205"/>
    </location>
</feature>
<organism evidence="2 3">
    <name type="scientific">Penicillium angulare</name>
    <dbReference type="NCBI Taxonomy" id="116970"/>
    <lineage>
        <taxon>Eukaryota</taxon>
        <taxon>Fungi</taxon>
        <taxon>Dikarya</taxon>
        <taxon>Ascomycota</taxon>
        <taxon>Pezizomycotina</taxon>
        <taxon>Eurotiomycetes</taxon>
        <taxon>Eurotiomycetidae</taxon>
        <taxon>Eurotiales</taxon>
        <taxon>Aspergillaceae</taxon>
        <taxon>Penicillium</taxon>
    </lineage>
</organism>
<evidence type="ECO:0000256" key="1">
    <source>
        <dbReference type="SAM" id="MobiDB-lite"/>
    </source>
</evidence>
<sequence length="245" mass="27776">MDTTGDHNGSHGHAGSRGPSNTSHIAWAEVFSRHETVLSSHLEMLDDVKNHISSDDEAVRAVSTMVNKTVQAMNQFKVVRKHMVSKSSDRPSTSKNDGPSTPTSQHGDNEPTTRRKRPRTEKDTAATDSRWPSSSTVLDDPRASKRKRDINTNPHPEYSQPPYHNAPETHETEDISEEVQRRLRIKEERRRRKEVPQSEKRKRDSMSPGSSRHRKKRAKVGDESNEGQVDSGAEGVRMRKSKKMR</sequence>
<protein>
    <submittedName>
        <fullName evidence="2">Uncharacterized protein</fullName>
    </submittedName>
</protein>
<evidence type="ECO:0000313" key="2">
    <source>
        <dbReference type="EMBL" id="KAJ5083558.1"/>
    </source>
</evidence>
<proteinExistence type="predicted"/>
<evidence type="ECO:0000313" key="3">
    <source>
        <dbReference type="Proteomes" id="UP001149165"/>
    </source>
</evidence>
<dbReference type="AlphaFoldDB" id="A0A9W9EKN7"/>
<dbReference type="OrthoDB" id="4509809at2759"/>
<dbReference type="Proteomes" id="UP001149165">
    <property type="component" value="Unassembled WGS sequence"/>
</dbReference>
<name>A0A9W9EKN7_9EURO</name>
<comment type="caution">
    <text evidence="2">The sequence shown here is derived from an EMBL/GenBank/DDBJ whole genome shotgun (WGS) entry which is preliminary data.</text>
</comment>
<accession>A0A9W9EKN7</accession>
<feature type="compositionally biased region" description="Polar residues" evidence="1">
    <location>
        <begin position="90"/>
        <end position="106"/>
    </location>
</feature>
<keyword evidence="3" id="KW-1185">Reference proteome</keyword>
<reference evidence="2" key="2">
    <citation type="journal article" date="2023" name="IMA Fungus">
        <title>Comparative genomic study of the Penicillium genus elucidates a diverse pangenome and 15 lateral gene transfer events.</title>
        <authorList>
            <person name="Petersen C."/>
            <person name="Sorensen T."/>
            <person name="Nielsen M.R."/>
            <person name="Sondergaard T.E."/>
            <person name="Sorensen J.L."/>
            <person name="Fitzpatrick D.A."/>
            <person name="Frisvad J.C."/>
            <person name="Nielsen K.L."/>
        </authorList>
    </citation>
    <scope>NUCLEOTIDE SEQUENCE</scope>
    <source>
        <strain evidence="2">IBT 30069</strain>
    </source>
</reference>
<dbReference type="EMBL" id="JAPQKH010000008">
    <property type="protein sequence ID" value="KAJ5083558.1"/>
    <property type="molecule type" value="Genomic_DNA"/>
</dbReference>
<gene>
    <name evidence="2" type="ORF">N7456_012985</name>
</gene>
<reference evidence="2" key="1">
    <citation type="submission" date="2022-11" db="EMBL/GenBank/DDBJ databases">
        <authorList>
            <person name="Petersen C."/>
        </authorList>
    </citation>
    <scope>NUCLEOTIDE SEQUENCE</scope>
    <source>
        <strain evidence="2">IBT 30069</strain>
    </source>
</reference>
<feature type="region of interest" description="Disordered" evidence="1">
    <location>
        <begin position="81"/>
        <end position="245"/>
    </location>
</feature>
<feature type="region of interest" description="Disordered" evidence="1">
    <location>
        <begin position="1"/>
        <end position="21"/>
    </location>
</feature>